<evidence type="ECO:0000313" key="11">
    <source>
        <dbReference type="EMBL" id="XDT74002.1"/>
    </source>
</evidence>
<comment type="similarity">
    <text evidence="7">Belongs to the YfgM family.</text>
</comment>
<dbReference type="RefSeq" id="WP_369602973.1">
    <property type="nucleotide sequence ID" value="NZ_CP154858.1"/>
</dbReference>
<feature type="transmembrane region" description="Helical" evidence="9">
    <location>
        <begin position="21"/>
        <end position="39"/>
    </location>
</feature>
<evidence type="ECO:0000256" key="2">
    <source>
        <dbReference type="ARBA" id="ARBA00022475"/>
    </source>
</evidence>
<organism evidence="11">
    <name type="scientific">Thermohahella caldifontis</name>
    <dbReference type="NCBI Taxonomy" id="3142973"/>
    <lineage>
        <taxon>Bacteria</taxon>
        <taxon>Pseudomonadati</taxon>
        <taxon>Pseudomonadota</taxon>
        <taxon>Gammaproteobacteria</taxon>
        <taxon>Oceanospirillales</taxon>
        <taxon>Hahellaceae</taxon>
        <taxon>Thermohahella</taxon>
    </lineage>
</organism>
<reference evidence="11" key="1">
    <citation type="submission" date="2024-05" db="EMBL/GenBank/DDBJ databases">
        <title>Genome sequencing of novel strain.</title>
        <authorList>
            <person name="Ganbat D."/>
            <person name="Ganbat S."/>
            <person name="Lee S.-J."/>
        </authorList>
    </citation>
    <scope>NUCLEOTIDE SEQUENCE</scope>
    <source>
        <strain evidence="11">SMD15-11</strain>
    </source>
</reference>
<evidence type="ECO:0000256" key="3">
    <source>
        <dbReference type="ARBA" id="ARBA00022692"/>
    </source>
</evidence>
<evidence type="ECO:0000256" key="5">
    <source>
        <dbReference type="ARBA" id="ARBA00023136"/>
    </source>
</evidence>
<comment type="subcellular location">
    <subcellularLocation>
        <location evidence="1">Cell membrane</location>
        <topology evidence="1">Single-pass type II membrane protein</topology>
    </subcellularLocation>
</comment>
<keyword evidence="5 9" id="KW-0472">Membrane</keyword>
<evidence type="ECO:0000259" key="10">
    <source>
        <dbReference type="Pfam" id="PF09976"/>
    </source>
</evidence>
<accession>A0AB39V056</accession>
<dbReference type="InterPro" id="IPR011990">
    <property type="entry name" value="TPR-like_helical_dom_sf"/>
</dbReference>
<dbReference type="AlphaFoldDB" id="A0AB39V056"/>
<evidence type="ECO:0000256" key="8">
    <source>
        <dbReference type="ARBA" id="ARBA00024235"/>
    </source>
</evidence>
<keyword evidence="6" id="KW-0143">Chaperone</keyword>
<dbReference type="Gene3D" id="1.25.40.10">
    <property type="entry name" value="Tetratricopeptide repeat domain"/>
    <property type="match status" value="1"/>
</dbReference>
<dbReference type="InterPro" id="IPR026039">
    <property type="entry name" value="YfgM"/>
</dbReference>
<evidence type="ECO:0000256" key="6">
    <source>
        <dbReference type="ARBA" id="ARBA00023186"/>
    </source>
</evidence>
<evidence type="ECO:0000256" key="7">
    <source>
        <dbReference type="ARBA" id="ARBA00024197"/>
    </source>
</evidence>
<protein>
    <recommendedName>
        <fullName evidence="8">Ancillary SecYEG translocon subunit</fullName>
    </recommendedName>
</protein>
<dbReference type="PANTHER" id="PTHR38035:SF1">
    <property type="entry name" value="ANCILLARY SECYEG TRANSLOCON SUBUNIT"/>
    <property type="match status" value="1"/>
</dbReference>
<gene>
    <name evidence="11" type="ORF">AAIA72_05630</name>
</gene>
<evidence type="ECO:0000256" key="1">
    <source>
        <dbReference type="ARBA" id="ARBA00004401"/>
    </source>
</evidence>
<proteinExistence type="inferred from homology"/>
<feature type="domain" description="Ancillary SecYEG translocon subunit/Cell division coordinator CpoB TPR" evidence="10">
    <location>
        <begin position="12"/>
        <end position="213"/>
    </location>
</feature>
<keyword evidence="3 9" id="KW-0812">Transmembrane</keyword>
<keyword evidence="4 9" id="KW-1133">Transmembrane helix</keyword>
<dbReference type="PANTHER" id="PTHR38035">
    <property type="entry name" value="UPF0070 PROTEIN YFGM"/>
    <property type="match status" value="1"/>
</dbReference>
<dbReference type="PIRSF" id="PIRSF006170">
    <property type="entry name" value="YfgM"/>
    <property type="match status" value="1"/>
</dbReference>
<dbReference type="GO" id="GO:0005886">
    <property type="term" value="C:plasma membrane"/>
    <property type="evidence" value="ECO:0007669"/>
    <property type="project" value="UniProtKB-SubCell"/>
</dbReference>
<dbReference type="KEGG" id="tcd:AAIA72_05630"/>
<dbReference type="EMBL" id="CP154858">
    <property type="protein sequence ID" value="XDT74002.1"/>
    <property type="molecule type" value="Genomic_DNA"/>
</dbReference>
<evidence type="ECO:0000256" key="9">
    <source>
        <dbReference type="SAM" id="Phobius"/>
    </source>
</evidence>
<evidence type="ECO:0000256" key="4">
    <source>
        <dbReference type="ARBA" id="ARBA00022989"/>
    </source>
</evidence>
<sequence length="215" mass="23682">MRSDEEQIQLIKNWWKENGTSLLIGVGLALAIVFGWKAWQQHQAEQKYQASLLYQQALNLVAAATQPDAPETQRATAEFKIEELQKQFPDTAYAQLGQLLKARLLMEQNKAAEAESLLTGLATKVSDPGIRTLIKGRIALAQAAQGKLDEALAQLDAGAESPYYPQQQELRGDILKMKGDRTGARKAYEAAREALTKAGFSTQLVDLKLEDLADA</sequence>
<dbReference type="Pfam" id="PF09976">
    <property type="entry name" value="TPR_21"/>
    <property type="match status" value="1"/>
</dbReference>
<dbReference type="InterPro" id="IPR018704">
    <property type="entry name" value="SecYEG/CpoB_TPR"/>
</dbReference>
<name>A0AB39V056_9GAMM</name>
<dbReference type="GO" id="GO:0044877">
    <property type="term" value="F:protein-containing complex binding"/>
    <property type="evidence" value="ECO:0007669"/>
    <property type="project" value="InterPro"/>
</dbReference>
<keyword evidence="2" id="KW-1003">Cell membrane</keyword>